<organism evidence="1 2">
    <name type="scientific">Halomicrobium mukohataei</name>
    <dbReference type="NCBI Taxonomy" id="57705"/>
    <lineage>
        <taxon>Archaea</taxon>
        <taxon>Methanobacteriati</taxon>
        <taxon>Methanobacteriota</taxon>
        <taxon>Stenosarchaea group</taxon>
        <taxon>Halobacteria</taxon>
        <taxon>Halobacteriales</taxon>
        <taxon>Haloarculaceae</taxon>
        <taxon>Halomicrobium</taxon>
    </lineage>
</organism>
<name>A0A847UIM6_9EURY</name>
<sequence>MGEFVLDDEYESRGERVSLHFEQSYVDESNGKTAFTAQYVVYDARADGEIPDANRLGETDDEIRAARWFQTPPDALHDGDLLGQYLE</sequence>
<dbReference type="Proteomes" id="UP000608662">
    <property type="component" value="Unassembled WGS sequence"/>
</dbReference>
<dbReference type="RefSeq" id="WP_170095114.1">
    <property type="nucleotide sequence ID" value="NZ_WOYG01000001.1"/>
</dbReference>
<evidence type="ECO:0000313" key="2">
    <source>
        <dbReference type="Proteomes" id="UP000608662"/>
    </source>
</evidence>
<gene>
    <name evidence="1" type="ORF">GOC74_16015</name>
</gene>
<dbReference type="EMBL" id="WOYG01000001">
    <property type="protein sequence ID" value="NLV11434.1"/>
    <property type="molecule type" value="Genomic_DNA"/>
</dbReference>
<accession>A0A847UIM6</accession>
<reference evidence="1" key="1">
    <citation type="submission" date="2019-12" db="EMBL/GenBank/DDBJ databases">
        <title>Whole-genome sequence of Halomicrobium mukohataei pws1.</title>
        <authorList>
            <person name="Verma D.K."/>
            <person name="Gopal K."/>
            <person name="Prasad E.S."/>
        </authorList>
    </citation>
    <scope>NUCLEOTIDE SEQUENCE</scope>
    <source>
        <strain evidence="1">Pws1</strain>
    </source>
</reference>
<comment type="caution">
    <text evidence="1">The sequence shown here is derived from an EMBL/GenBank/DDBJ whole genome shotgun (WGS) entry which is preliminary data.</text>
</comment>
<evidence type="ECO:0000313" key="1">
    <source>
        <dbReference type="EMBL" id="NLV11434.1"/>
    </source>
</evidence>
<proteinExistence type="predicted"/>
<dbReference type="OrthoDB" id="346422at2157"/>
<protein>
    <submittedName>
        <fullName evidence="1">Uncharacterized protein</fullName>
    </submittedName>
</protein>
<dbReference type="AlphaFoldDB" id="A0A847UIM6"/>